<evidence type="ECO:0000259" key="3">
    <source>
        <dbReference type="Pfam" id="PF02470"/>
    </source>
</evidence>
<keyword evidence="2" id="KW-0472">Membrane</keyword>
<dbReference type="PANTHER" id="PTHR34675">
    <property type="entry name" value="PROTEIN TRIGALACTOSYLDIACYLGLYCEROL 2, CHLOROPLASTIC"/>
    <property type="match status" value="1"/>
</dbReference>
<evidence type="ECO:0000256" key="1">
    <source>
        <dbReference type="SAM" id="MobiDB-lite"/>
    </source>
</evidence>
<evidence type="ECO:0000313" key="4">
    <source>
        <dbReference type="EMBL" id="OIW16270.1"/>
    </source>
</evidence>
<feature type="transmembrane region" description="Helical" evidence="2">
    <location>
        <begin position="102"/>
        <end position="120"/>
    </location>
</feature>
<accession>A0A4P1RRI5</accession>
<keyword evidence="2" id="KW-1133">Transmembrane helix</keyword>
<keyword evidence="2" id="KW-0812">Transmembrane</keyword>
<name>A0A4P1RRI5_LUPAN</name>
<dbReference type="AlphaFoldDB" id="A0A4P1RRI5"/>
<feature type="domain" description="Mce/MlaD" evidence="3">
    <location>
        <begin position="130"/>
        <end position="206"/>
    </location>
</feature>
<dbReference type="EMBL" id="CM007362">
    <property type="protein sequence ID" value="OIW16270.1"/>
    <property type="molecule type" value="Genomic_DNA"/>
</dbReference>
<dbReference type="Proteomes" id="UP000188354">
    <property type="component" value="Chromosome LG02"/>
</dbReference>
<dbReference type="GO" id="GO:0005543">
    <property type="term" value="F:phospholipid binding"/>
    <property type="evidence" value="ECO:0007669"/>
    <property type="project" value="TreeGrafter"/>
</dbReference>
<dbReference type="InterPro" id="IPR039342">
    <property type="entry name" value="TGD2-like"/>
</dbReference>
<organism evidence="4 5">
    <name type="scientific">Lupinus angustifolius</name>
    <name type="common">Narrow-leaved blue lupine</name>
    <dbReference type="NCBI Taxonomy" id="3871"/>
    <lineage>
        <taxon>Eukaryota</taxon>
        <taxon>Viridiplantae</taxon>
        <taxon>Streptophyta</taxon>
        <taxon>Embryophyta</taxon>
        <taxon>Tracheophyta</taxon>
        <taxon>Spermatophyta</taxon>
        <taxon>Magnoliopsida</taxon>
        <taxon>eudicotyledons</taxon>
        <taxon>Gunneridae</taxon>
        <taxon>Pentapetalae</taxon>
        <taxon>rosids</taxon>
        <taxon>fabids</taxon>
        <taxon>Fabales</taxon>
        <taxon>Fabaceae</taxon>
        <taxon>Papilionoideae</taxon>
        <taxon>50 kb inversion clade</taxon>
        <taxon>genistoids sensu lato</taxon>
        <taxon>core genistoids</taxon>
        <taxon>Genisteae</taxon>
        <taxon>Lupinus</taxon>
    </lineage>
</organism>
<dbReference type="Gramene" id="OIW16270">
    <property type="protein sequence ID" value="OIW16270"/>
    <property type="gene ID" value="TanjilG_18985"/>
</dbReference>
<dbReference type="InterPro" id="IPR003399">
    <property type="entry name" value="Mce/MlaD"/>
</dbReference>
<keyword evidence="5" id="KW-1185">Reference proteome</keyword>
<dbReference type="GO" id="GO:0009706">
    <property type="term" value="C:chloroplast inner membrane"/>
    <property type="evidence" value="ECO:0007669"/>
    <property type="project" value="TreeGrafter"/>
</dbReference>
<feature type="compositionally biased region" description="Polar residues" evidence="1">
    <location>
        <begin position="55"/>
        <end position="65"/>
    </location>
</feature>
<dbReference type="Pfam" id="PF02470">
    <property type="entry name" value="MlaD"/>
    <property type="match status" value="1"/>
</dbReference>
<feature type="region of interest" description="Disordered" evidence="1">
    <location>
        <begin position="48"/>
        <end position="67"/>
    </location>
</feature>
<proteinExistence type="predicted"/>
<sequence length="434" mass="47950">MVVNPSSVHVSSLPTCLPSCLIPLQGNSLNFSPLPSRRRTQITTIRATSADAGHGQQQSSSTSEAKNPLAAVLDIPRAVWRQTMRPLSDFGFGRRSVWEGGVGLFLVSGTLLFVLSLAWLRGFQIRSKFRKYTAVFEFAQACGICTGTPVRIRGVTVGSVIRVNPSLRNIEAVVEVEDDKTIIPRNSLIEVNQSGLLMETIIDISPRNPIPTPSLGPLDKDCPKEGLIVCDRQKIKGHQGVSLDALVGIFTRLGRDVEEIGIVNSYSLAERAFSIVEEARPLLTQVKAMAEDVRPLLAEVRDSGLLKEVENLTQSLTQVSDDLRRVHSSIMTPENTELIRKSIYTLVFTLKNIENISSDVLGFTGDETTKKNLKLLIKNLSRLSFRVQISHYTNGARIIDVLCRIVFSCCVAWAEFSTFAIYRPSLPKCPFNKI</sequence>
<evidence type="ECO:0000313" key="5">
    <source>
        <dbReference type="Proteomes" id="UP000188354"/>
    </source>
</evidence>
<dbReference type="PANTHER" id="PTHR34675:SF3">
    <property type="entry name" value="ABC-TYPE TRANSPORT SYSTEM PROTEIN"/>
    <property type="match status" value="1"/>
</dbReference>
<gene>
    <name evidence="4" type="ORF">TanjilG_18985</name>
</gene>
<evidence type="ECO:0000256" key="2">
    <source>
        <dbReference type="SAM" id="Phobius"/>
    </source>
</evidence>
<protein>
    <recommendedName>
        <fullName evidence="3">Mce/MlaD domain-containing protein</fullName>
    </recommendedName>
</protein>
<reference evidence="4 5" key="1">
    <citation type="journal article" date="2017" name="Plant Biotechnol. J.">
        <title>A comprehensive draft genome sequence for lupin (Lupinus angustifolius), an emerging health food: insights into plant-microbe interactions and legume evolution.</title>
        <authorList>
            <person name="Hane J.K."/>
            <person name="Ming Y."/>
            <person name="Kamphuis L.G."/>
            <person name="Nelson M.N."/>
            <person name="Garg G."/>
            <person name="Atkins C.A."/>
            <person name="Bayer P.E."/>
            <person name="Bravo A."/>
            <person name="Bringans S."/>
            <person name="Cannon S."/>
            <person name="Edwards D."/>
            <person name="Foley R."/>
            <person name="Gao L.L."/>
            <person name="Harrison M.J."/>
            <person name="Huang W."/>
            <person name="Hurgobin B."/>
            <person name="Li S."/>
            <person name="Liu C.W."/>
            <person name="McGrath A."/>
            <person name="Morahan G."/>
            <person name="Murray J."/>
            <person name="Weller J."/>
            <person name="Jian J."/>
            <person name="Singh K.B."/>
        </authorList>
    </citation>
    <scope>NUCLEOTIDE SEQUENCE [LARGE SCALE GENOMIC DNA]</scope>
    <source>
        <strain evidence="5">cv. Tanjil</strain>
        <tissue evidence="4">Whole plant</tissue>
    </source>
</reference>
<dbReference type="STRING" id="3871.A0A4P1RRI5"/>
<dbReference type="GO" id="GO:0005319">
    <property type="term" value="F:lipid transporter activity"/>
    <property type="evidence" value="ECO:0007669"/>
    <property type="project" value="TreeGrafter"/>
</dbReference>